<dbReference type="Proteomes" id="UP000187209">
    <property type="component" value="Unassembled WGS sequence"/>
</dbReference>
<gene>
    <name evidence="10" type="ORF">SteCoe_1223</name>
</gene>
<dbReference type="InterPro" id="IPR013083">
    <property type="entry name" value="Znf_RING/FYVE/PHD"/>
</dbReference>
<dbReference type="OrthoDB" id="312895at2759"/>
<evidence type="ECO:0000256" key="3">
    <source>
        <dbReference type="ARBA" id="ARBA00022679"/>
    </source>
</evidence>
<evidence type="ECO:0000256" key="8">
    <source>
        <dbReference type="PROSITE-ProRule" id="PRU00175"/>
    </source>
</evidence>
<dbReference type="GO" id="GO:0008270">
    <property type="term" value="F:zinc ion binding"/>
    <property type="evidence" value="ECO:0007669"/>
    <property type="project" value="UniProtKB-KW"/>
</dbReference>
<reference evidence="10 11" key="1">
    <citation type="submission" date="2016-11" db="EMBL/GenBank/DDBJ databases">
        <title>The macronuclear genome of Stentor coeruleus: a giant cell with tiny introns.</title>
        <authorList>
            <person name="Slabodnick M."/>
            <person name="Ruby J.G."/>
            <person name="Reiff S.B."/>
            <person name="Swart E.C."/>
            <person name="Gosai S."/>
            <person name="Prabakaran S."/>
            <person name="Witkowska E."/>
            <person name="Larue G.E."/>
            <person name="Fisher S."/>
            <person name="Freeman R.M."/>
            <person name="Gunawardena J."/>
            <person name="Chu W."/>
            <person name="Stover N.A."/>
            <person name="Gregory B.D."/>
            <person name="Nowacki M."/>
            <person name="Derisi J."/>
            <person name="Roy S.W."/>
            <person name="Marshall W.F."/>
            <person name="Sood P."/>
        </authorList>
    </citation>
    <scope>NUCLEOTIDE SEQUENCE [LARGE SCALE GENOMIC DNA]</scope>
    <source>
        <strain evidence="10">WM001</strain>
    </source>
</reference>
<dbReference type="EMBL" id="MPUH01000012">
    <property type="protein sequence ID" value="OMJ95455.1"/>
    <property type="molecule type" value="Genomic_DNA"/>
</dbReference>
<keyword evidence="11" id="KW-1185">Reference proteome</keyword>
<evidence type="ECO:0000313" key="10">
    <source>
        <dbReference type="EMBL" id="OMJ95455.1"/>
    </source>
</evidence>
<comment type="catalytic activity">
    <reaction evidence="1">
        <text>S-ubiquitinyl-[E2 ubiquitin-conjugating enzyme]-L-cysteine + [acceptor protein]-L-lysine = [E2 ubiquitin-conjugating enzyme]-L-cysteine + N(6)-ubiquitinyl-[acceptor protein]-L-lysine.</text>
        <dbReference type="EC" id="2.3.2.27"/>
    </reaction>
</comment>
<keyword evidence="5 8" id="KW-0863">Zinc-finger</keyword>
<protein>
    <recommendedName>
        <fullName evidence="2">RING-type E3 ubiquitin transferase</fullName>
        <ecNumber evidence="2">2.3.2.27</ecNumber>
    </recommendedName>
</protein>
<evidence type="ECO:0000256" key="2">
    <source>
        <dbReference type="ARBA" id="ARBA00012483"/>
    </source>
</evidence>
<keyword evidence="6" id="KW-0833">Ubl conjugation pathway</keyword>
<dbReference type="Pfam" id="PF13639">
    <property type="entry name" value="zf-RING_2"/>
    <property type="match status" value="1"/>
</dbReference>
<dbReference type="SUPFAM" id="SSF57850">
    <property type="entry name" value="RING/U-box"/>
    <property type="match status" value="1"/>
</dbReference>
<dbReference type="PANTHER" id="PTHR22937:SF65">
    <property type="entry name" value="E3 UBIQUITIN-PROTEIN LIGASE ARK2C"/>
    <property type="match status" value="1"/>
</dbReference>
<evidence type="ECO:0000256" key="5">
    <source>
        <dbReference type="ARBA" id="ARBA00022771"/>
    </source>
</evidence>
<organism evidence="10 11">
    <name type="scientific">Stentor coeruleus</name>
    <dbReference type="NCBI Taxonomy" id="5963"/>
    <lineage>
        <taxon>Eukaryota</taxon>
        <taxon>Sar</taxon>
        <taxon>Alveolata</taxon>
        <taxon>Ciliophora</taxon>
        <taxon>Postciliodesmatophora</taxon>
        <taxon>Heterotrichea</taxon>
        <taxon>Heterotrichida</taxon>
        <taxon>Stentoridae</taxon>
        <taxon>Stentor</taxon>
    </lineage>
</organism>
<dbReference type="SMART" id="SM00184">
    <property type="entry name" value="RING"/>
    <property type="match status" value="1"/>
</dbReference>
<sequence length="224" mass="26011">MSEEFKSAKQKKINFEIVKQPMPDNSPEIEDLSGHDLLSSSYEVQIQQIKSSIHRDRKVIPNQWIEDLQHQSYENALLIAKLYEEKKRLIREYQKIRYYQYKQQINTAISMSLQDFSGPARDYPRIDESIDLETFNGNQLDNMTYEDILKLEEKIGSVNVGLTESEISSIPTTSLDKPDTCSICLNQGTYGKVLICSHFFHGECIDRWLQTKKQCPLCMSECIL</sequence>
<evidence type="ECO:0000259" key="9">
    <source>
        <dbReference type="PROSITE" id="PS50089"/>
    </source>
</evidence>
<dbReference type="PANTHER" id="PTHR22937">
    <property type="entry name" value="E3 UBIQUITIN-PROTEIN LIGASE RNF165"/>
    <property type="match status" value="1"/>
</dbReference>
<dbReference type="InterPro" id="IPR045191">
    <property type="entry name" value="MBR1/2-like"/>
</dbReference>
<evidence type="ECO:0000256" key="6">
    <source>
        <dbReference type="ARBA" id="ARBA00022786"/>
    </source>
</evidence>
<evidence type="ECO:0000256" key="7">
    <source>
        <dbReference type="ARBA" id="ARBA00022833"/>
    </source>
</evidence>
<feature type="domain" description="RING-type" evidence="9">
    <location>
        <begin position="181"/>
        <end position="218"/>
    </location>
</feature>
<evidence type="ECO:0000313" key="11">
    <source>
        <dbReference type="Proteomes" id="UP000187209"/>
    </source>
</evidence>
<name>A0A1R2D2G7_9CILI</name>
<comment type="caution">
    <text evidence="10">The sequence shown here is derived from an EMBL/GenBank/DDBJ whole genome shotgun (WGS) entry which is preliminary data.</text>
</comment>
<dbReference type="PROSITE" id="PS50089">
    <property type="entry name" value="ZF_RING_2"/>
    <property type="match status" value="1"/>
</dbReference>
<keyword evidence="4" id="KW-0479">Metal-binding</keyword>
<dbReference type="InterPro" id="IPR001841">
    <property type="entry name" value="Znf_RING"/>
</dbReference>
<evidence type="ECO:0000256" key="1">
    <source>
        <dbReference type="ARBA" id="ARBA00000900"/>
    </source>
</evidence>
<dbReference type="EC" id="2.3.2.27" evidence="2"/>
<keyword evidence="7" id="KW-0862">Zinc</keyword>
<dbReference type="GO" id="GO:0061630">
    <property type="term" value="F:ubiquitin protein ligase activity"/>
    <property type="evidence" value="ECO:0007669"/>
    <property type="project" value="UniProtKB-EC"/>
</dbReference>
<keyword evidence="3" id="KW-0808">Transferase</keyword>
<dbReference type="AlphaFoldDB" id="A0A1R2D2G7"/>
<dbReference type="Gene3D" id="3.30.40.10">
    <property type="entry name" value="Zinc/RING finger domain, C3HC4 (zinc finger)"/>
    <property type="match status" value="1"/>
</dbReference>
<proteinExistence type="predicted"/>
<evidence type="ECO:0000256" key="4">
    <source>
        <dbReference type="ARBA" id="ARBA00022723"/>
    </source>
</evidence>
<accession>A0A1R2D2G7</accession>